<reference evidence="7" key="1">
    <citation type="journal article" date="2019" name="Int. J. Syst. Evol. Microbiol.">
        <title>The Global Catalogue of Microorganisms (GCM) 10K type strain sequencing project: providing services to taxonomists for standard genome sequencing and annotation.</title>
        <authorList>
            <consortium name="The Broad Institute Genomics Platform"/>
            <consortium name="The Broad Institute Genome Sequencing Center for Infectious Disease"/>
            <person name="Wu L."/>
            <person name="Ma J."/>
        </authorList>
    </citation>
    <scope>NUCLEOTIDE SEQUENCE [LARGE SCALE GENOMIC DNA]</scope>
    <source>
        <strain evidence="7">JCM 18283</strain>
    </source>
</reference>
<dbReference type="EMBL" id="BAABJI010000001">
    <property type="protein sequence ID" value="GAA4910453.1"/>
    <property type="molecule type" value="Genomic_DNA"/>
</dbReference>
<keyword evidence="3" id="KW-0408">Iron</keyword>
<organism evidence="6 7">
    <name type="scientific">Mucilaginibacter defluvii</name>
    <dbReference type="NCBI Taxonomy" id="1196019"/>
    <lineage>
        <taxon>Bacteria</taxon>
        <taxon>Pseudomonadati</taxon>
        <taxon>Bacteroidota</taxon>
        <taxon>Sphingobacteriia</taxon>
        <taxon>Sphingobacteriales</taxon>
        <taxon>Sphingobacteriaceae</taxon>
        <taxon>Mucilaginibacter</taxon>
    </lineage>
</organism>
<evidence type="ECO:0000256" key="2">
    <source>
        <dbReference type="ARBA" id="ARBA00022723"/>
    </source>
</evidence>
<dbReference type="PROSITE" id="PS51296">
    <property type="entry name" value="RIESKE"/>
    <property type="match status" value="1"/>
</dbReference>
<accession>A0ABP9FS14</accession>
<dbReference type="SUPFAM" id="SSF50022">
    <property type="entry name" value="ISP domain"/>
    <property type="match status" value="1"/>
</dbReference>
<dbReference type="NCBIfam" id="TIGR01409">
    <property type="entry name" value="TAT_signal_seq"/>
    <property type="match status" value="1"/>
</dbReference>
<dbReference type="PROSITE" id="PS51257">
    <property type="entry name" value="PROKAR_LIPOPROTEIN"/>
    <property type="match status" value="1"/>
</dbReference>
<name>A0ABP9FS14_9SPHI</name>
<dbReference type="InterPro" id="IPR019546">
    <property type="entry name" value="TAT_signal_bac_arc"/>
</dbReference>
<dbReference type="InterPro" id="IPR036922">
    <property type="entry name" value="Rieske_2Fe-2S_sf"/>
</dbReference>
<protein>
    <submittedName>
        <fullName evidence="6">Rieske (2Fe-2S) protein</fullName>
    </submittedName>
</protein>
<dbReference type="Gene3D" id="2.102.10.10">
    <property type="entry name" value="Rieske [2Fe-2S] iron-sulphur domain"/>
    <property type="match status" value="1"/>
</dbReference>
<dbReference type="InterPro" id="IPR017941">
    <property type="entry name" value="Rieske_2Fe-2S"/>
</dbReference>
<dbReference type="Pfam" id="PF00355">
    <property type="entry name" value="Rieske"/>
    <property type="match status" value="1"/>
</dbReference>
<gene>
    <name evidence="6" type="ORF">GCM10023313_12000</name>
</gene>
<evidence type="ECO:0000256" key="1">
    <source>
        <dbReference type="ARBA" id="ARBA00022714"/>
    </source>
</evidence>
<sequence>MDRRDFLKGGCIACLSGLVLSSSCTSYHYVTGTLVRDGITLPLSRFGSGGDTVRYVVIRHESLRFPICLFRNGTDSFTALWMQCSHQGAELQVAGNQLTCPAHGSAFDHLGNVVDGPAARALRTFPVSLRDSELFIDLRKPNT</sequence>
<keyword evidence="7" id="KW-1185">Reference proteome</keyword>
<dbReference type="CDD" id="cd03467">
    <property type="entry name" value="Rieske"/>
    <property type="match status" value="1"/>
</dbReference>
<evidence type="ECO:0000256" key="4">
    <source>
        <dbReference type="ARBA" id="ARBA00023014"/>
    </source>
</evidence>
<keyword evidence="4" id="KW-0411">Iron-sulfur</keyword>
<evidence type="ECO:0000256" key="3">
    <source>
        <dbReference type="ARBA" id="ARBA00023004"/>
    </source>
</evidence>
<dbReference type="Proteomes" id="UP001501436">
    <property type="component" value="Unassembled WGS sequence"/>
</dbReference>
<evidence type="ECO:0000313" key="7">
    <source>
        <dbReference type="Proteomes" id="UP001501436"/>
    </source>
</evidence>
<keyword evidence="2" id="KW-0479">Metal-binding</keyword>
<comment type="caution">
    <text evidence="6">The sequence shown here is derived from an EMBL/GenBank/DDBJ whole genome shotgun (WGS) entry which is preliminary data.</text>
</comment>
<feature type="domain" description="Rieske" evidence="5">
    <location>
        <begin position="54"/>
        <end position="136"/>
    </location>
</feature>
<evidence type="ECO:0000259" key="5">
    <source>
        <dbReference type="PROSITE" id="PS51296"/>
    </source>
</evidence>
<proteinExistence type="predicted"/>
<keyword evidence="1" id="KW-0001">2Fe-2S</keyword>
<evidence type="ECO:0000313" key="6">
    <source>
        <dbReference type="EMBL" id="GAA4910453.1"/>
    </source>
</evidence>